<feature type="transmembrane region" description="Helical" evidence="1">
    <location>
        <begin position="374"/>
        <end position="394"/>
    </location>
</feature>
<dbReference type="Pfam" id="PF00873">
    <property type="entry name" value="ACR_tran"/>
    <property type="match status" value="2"/>
</dbReference>
<reference evidence="2 3" key="1">
    <citation type="submission" date="2024-02" db="EMBL/GenBank/DDBJ databases">
        <title>Haloferula sargassicola NBRC 104335.</title>
        <authorList>
            <person name="Ichikawa N."/>
            <person name="Katano-Makiyama Y."/>
            <person name="Hidaka K."/>
        </authorList>
    </citation>
    <scope>NUCLEOTIDE SEQUENCE [LARGE SCALE GENOMIC DNA]</scope>
    <source>
        <strain evidence="2 3">NBRC 104335</strain>
    </source>
</reference>
<keyword evidence="1" id="KW-0812">Transmembrane</keyword>
<dbReference type="SUPFAM" id="SSF82693">
    <property type="entry name" value="Multidrug efflux transporter AcrB pore domain, PN1, PN2, PC1 and PC2 subdomains"/>
    <property type="match status" value="2"/>
</dbReference>
<feature type="transmembrane region" description="Helical" evidence="1">
    <location>
        <begin position="1047"/>
        <end position="1067"/>
    </location>
</feature>
<dbReference type="Gene3D" id="3.30.70.1320">
    <property type="entry name" value="Multidrug efflux transporter AcrB pore domain like"/>
    <property type="match status" value="1"/>
</dbReference>
<dbReference type="RefSeq" id="WP_353565334.1">
    <property type="nucleotide sequence ID" value="NZ_BAABRI010000002.1"/>
</dbReference>
<gene>
    <name evidence="2" type="primary">mdtB_2</name>
    <name evidence="2" type="ORF">Hsar01_00385</name>
</gene>
<feature type="transmembrane region" description="Helical" evidence="1">
    <location>
        <begin position="442"/>
        <end position="465"/>
    </location>
</feature>
<organism evidence="2 3">
    <name type="scientific">Haloferula sargassicola</name>
    <dbReference type="NCBI Taxonomy" id="490096"/>
    <lineage>
        <taxon>Bacteria</taxon>
        <taxon>Pseudomonadati</taxon>
        <taxon>Verrucomicrobiota</taxon>
        <taxon>Verrucomicrobiia</taxon>
        <taxon>Verrucomicrobiales</taxon>
        <taxon>Verrucomicrobiaceae</taxon>
        <taxon>Haloferula</taxon>
    </lineage>
</organism>
<accession>A0ABP9UHP1</accession>
<feature type="transmembrane region" description="Helical" evidence="1">
    <location>
        <begin position="935"/>
        <end position="957"/>
    </location>
</feature>
<feature type="transmembrane region" description="Helical" evidence="1">
    <location>
        <begin position="1005"/>
        <end position="1027"/>
    </location>
</feature>
<dbReference type="EMBL" id="BAABRI010000002">
    <property type="protein sequence ID" value="GAA5481178.1"/>
    <property type="molecule type" value="Genomic_DNA"/>
</dbReference>
<dbReference type="PRINTS" id="PR00702">
    <property type="entry name" value="ACRIFLAVINRP"/>
</dbReference>
<protein>
    <submittedName>
        <fullName evidence="2">Multidrug resistance protein MdtB</fullName>
    </submittedName>
</protein>
<evidence type="ECO:0000313" key="3">
    <source>
        <dbReference type="Proteomes" id="UP001476282"/>
    </source>
</evidence>
<keyword evidence="3" id="KW-1185">Reference proteome</keyword>
<dbReference type="InterPro" id="IPR027463">
    <property type="entry name" value="AcrB_DN_DC_subdom"/>
</dbReference>
<evidence type="ECO:0000313" key="2">
    <source>
        <dbReference type="EMBL" id="GAA5481178.1"/>
    </source>
</evidence>
<dbReference type="Gene3D" id="3.30.2090.10">
    <property type="entry name" value="Multidrug efflux transporter AcrB TolC docking domain, DN and DC subdomains"/>
    <property type="match status" value="2"/>
</dbReference>
<comment type="caution">
    <text evidence="2">The sequence shown here is derived from an EMBL/GenBank/DDBJ whole genome shotgun (WGS) entry which is preliminary data.</text>
</comment>
<feature type="transmembrane region" description="Helical" evidence="1">
    <location>
        <begin position="1079"/>
        <end position="1108"/>
    </location>
</feature>
<dbReference type="SUPFAM" id="SSF82866">
    <property type="entry name" value="Multidrug efflux transporter AcrB transmembrane domain"/>
    <property type="match status" value="2"/>
</dbReference>
<proteinExistence type="predicted"/>
<feature type="transmembrane region" description="Helical" evidence="1">
    <location>
        <begin position="400"/>
        <end position="421"/>
    </location>
</feature>
<keyword evidence="1" id="KW-0472">Membrane</keyword>
<name>A0ABP9UHP1_9BACT</name>
<dbReference type="SUPFAM" id="SSF82714">
    <property type="entry name" value="Multidrug efflux transporter AcrB TolC docking domain, DN and DC subdomains"/>
    <property type="match status" value="2"/>
</dbReference>
<feature type="transmembrane region" description="Helical" evidence="1">
    <location>
        <begin position="477"/>
        <end position="500"/>
    </location>
</feature>
<dbReference type="Gene3D" id="1.20.1640.10">
    <property type="entry name" value="Multidrug efflux transporter AcrB transmembrane domain"/>
    <property type="match status" value="2"/>
</dbReference>
<keyword evidence="1" id="KW-1133">Transmembrane helix</keyword>
<dbReference type="Proteomes" id="UP001476282">
    <property type="component" value="Unassembled WGS sequence"/>
</dbReference>
<evidence type="ECO:0000256" key="1">
    <source>
        <dbReference type="SAM" id="Phobius"/>
    </source>
</evidence>
<sequence>MKSLIEFLLKQPITIAVGTMLAVFTGVLAITRVPVRMTPEVSSVVIAVTTNWENASAEEIESDIVEEQERVLGEVTGLSSMISTSAAGQGTIRLEFETGTDIGQAEKEVLQKLDEVPGYPEAVLQPVVEDVDPESADYIAWIGLFSTDPAFSTSKLYDFMDRTMKPQFERIPGISQVQVRGATASELQIVIDPVALAQRGITFAQLRQGISAANANFSGGKIEQGKRDFRIRATGRFDTPEAAAEMIIFRDEAGPVYLGDVSTIRNAWKEPTSWVRSRGQRGAFFNFQLQRGANLLETMQLLNDQVADFNKPGGLLEEKARQLGLDGTLELVQTYDSSTYVEDAFELVRSNLVLGGVLATITLLFFLRSLRAVGIIAIAIPVSTIASFTVLVLLGRSINIISLAGLAFAVGMVVDNAIVVIENIFRHLEMGKKPFDAARDGTIEVGGAVLASTLTTVVVFAPILMIQEQAGQLFRDIALALMAAVSLSFVVSLTVIPTAAGKWLTGPNKDGGPSAFDKTFGSRFFRILGAPFRPVELMFEKMPDWSAGAVSWITATWARRLTVIGTFAVVTIVGTRVLLPPLDYLPQGNRNLVFGLLFPPPGYNLDALSKMGQRIEENIKPLWDATEDKYQIETRLNGGDPSPVDHRQPVPLMDGSGETVIPPALENYFLVSFEGRMFHGGISADKKKVADLIPAFQQATSGVTTPDTFAIALQMPLFRVGGSTGSAVQVDFRGANLDAVSGAAAATMGALRQQMPAGSTVKSEPPNFLFPIDEMRIVPNDERLRELDMTRSDLGMAIQAGGDGMLLFRDYEQNGELKDIKILIEKEEGEQPLDKLLDMPLATPSGAIVDLRSIASLQRVRGPDQIRHVDRQRAVTIELTPPAGEPLETVIDDVNHIIDGMRSSGAIPPGVSVSLAGSAGQLAEIRQALLGDGTVLGTLASSMALAFVVIYLLMVILFQSWSYPLVIMLSVPLATFGGFLGLAMVHSWSKLDRYMPVQNLDMLTILGFVILAGVVVNNAILIVHQALNFESEGYKPLDAVVESVRSRVRPILMSTLTSVGGMLPLVLMPGSGSELYRGLGAVVVGGLTVSTIFTLFLVPAVLSVIFALKETDAAPAESPAGPPVEA</sequence>
<dbReference type="Gene3D" id="3.30.70.1430">
    <property type="entry name" value="Multidrug efflux transporter AcrB pore domain"/>
    <property type="match status" value="2"/>
</dbReference>
<dbReference type="InterPro" id="IPR001036">
    <property type="entry name" value="Acrflvin-R"/>
</dbReference>
<dbReference type="PANTHER" id="PTHR32063">
    <property type="match status" value="1"/>
</dbReference>
<dbReference type="Gene3D" id="3.30.70.1440">
    <property type="entry name" value="Multidrug efflux transporter AcrB pore domain"/>
    <property type="match status" value="1"/>
</dbReference>
<feature type="transmembrane region" description="Helical" evidence="1">
    <location>
        <begin position="963"/>
        <end position="985"/>
    </location>
</feature>
<dbReference type="PANTHER" id="PTHR32063:SF0">
    <property type="entry name" value="SWARMING MOTILITY PROTEIN SWRC"/>
    <property type="match status" value="1"/>
</dbReference>